<sequence>SIGALLRERGAAARQRAVRAKEALDKLTAAVAKAQTSTNQLALRTSAAQVETDARFARLGEQIRVLQDSRDSQDCEGDQCGDKQMAQVGPPPLRGKSPEIDAIEKKLAELAAAQSAAASVAASAAASVRSFSFAPERKRARMLVGKFLKAMLDERFLAMKDSLPATIRQRCQAWTRSMQTAYVAKFDTEQDANSFYDQFRASPPLVA</sequence>
<evidence type="ECO:0000313" key="3">
    <source>
        <dbReference type="Proteomes" id="UP001189429"/>
    </source>
</evidence>
<evidence type="ECO:0000313" key="2">
    <source>
        <dbReference type="EMBL" id="CAK0902632.1"/>
    </source>
</evidence>
<evidence type="ECO:0000256" key="1">
    <source>
        <dbReference type="SAM" id="MobiDB-lite"/>
    </source>
</evidence>
<feature type="region of interest" description="Disordered" evidence="1">
    <location>
        <begin position="68"/>
        <end position="98"/>
    </location>
</feature>
<reference evidence="2" key="1">
    <citation type="submission" date="2023-10" db="EMBL/GenBank/DDBJ databases">
        <authorList>
            <person name="Chen Y."/>
            <person name="Shah S."/>
            <person name="Dougan E. K."/>
            <person name="Thang M."/>
            <person name="Chan C."/>
        </authorList>
    </citation>
    <scope>NUCLEOTIDE SEQUENCE [LARGE SCALE GENOMIC DNA]</scope>
</reference>
<name>A0ABN9XWA7_9DINO</name>
<dbReference type="Proteomes" id="UP001189429">
    <property type="component" value="Unassembled WGS sequence"/>
</dbReference>
<protein>
    <submittedName>
        <fullName evidence="2">Uncharacterized protein</fullName>
    </submittedName>
</protein>
<feature type="non-terminal residue" evidence="2">
    <location>
        <position position="1"/>
    </location>
</feature>
<accession>A0ABN9XWA7</accession>
<organism evidence="2 3">
    <name type="scientific">Prorocentrum cordatum</name>
    <dbReference type="NCBI Taxonomy" id="2364126"/>
    <lineage>
        <taxon>Eukaryota</taxon>
        <taxon>Sar</taxon>
        <taxon>Alveolata</taxon>
        <taxon>Dinophyceae</taxon>
        <taxon>Prorocentrales</taxon>
        <taxon>Prorocentraceae</taxon>
        <taxon>Prorocentrum</taxon>
    </lineage>
</organism>
<gene>
    <name evidence="2" type="ORF">PCOR1329_LOCUS79201</name>
</gene>
<dbReference type="EMBL" id="CAUYUJ010021098">
    <property type="protein sequence ID" value="CAK0902632.1"/>
    <property type="molecule type" value="Genomic_DNA"/>
</dbReference>
<comment type="caution">
    <text evidence="2">The sequence shown here is derived from an EMBL/GenBank/DDBJ whole genome shotgun (WGS) entry which is preliminary data.</text>
</comment>
<keyword evidence="3" id="KW-1185">Reference proteome</keyword>
<proteinExistence type="predicted"/>